<dbReference type="PANTHER" id="PTHR43585:SF2">
    <property type="entry name" value="ATP-GRASP ENZYME FSQD"/>
    <property type="match status" value="1"/>
</dbReference>
<keyword evidence="7" id="KW-1185">Reference proteome</keyword>
<evidence type="ECO:0000313" key="6">
    <source>
        <dbReference type="EMBL" id="MEJ8821746.1"/>
    </source>
</evidence>
<dbReference type="NCBIfam" id="NF005543">
    <property type="entry name" value="PRK07206.1"/>
    <property type="match status" value="1"/>
</dbReference>
<evidence type="ECO:0000313" key="7">
    <source>
        <dbReference type="Proteomes" id="UP001363010"/>
    </source>
</evidence>
<proteinExistence type="predicted"/>
<evidence type="ECO:0000256" key="3">
    <source>
        <dbReference type="ARBA" id="ARBA00022840"/>
    </source>
</evidence>
<organism evidence="6 7">
    <name type="scientific">Variovorax humicola</name>
    <dbReference type="NCBI Taxonomy" id="1769758"/>
    <lineage>
        <taxon>Bacteria</taxon>
        <taxon>Pseudomonadati</taxon>
        <taxon>Pseudomonadota</taxon>
        <taxon>Betaproteobacteria</taxon>
        <taxon>Burkholderiales</taxon>
        <taxon>Comamonadaceae</taxon>
        <taxon>Variovorax</taxon>
    </lineage>
</organism>
<dbReference type="Gene3D" id="3.30.470.20">
    <property type="entry name" value="ATP-grasp fold, B domain"/>
    <property type="match status" value="1"/>
</dbReference>
<keyword evidence="1" id="KW-0436">Ligase</keyword>
<reference evidence="6 7" key="1">
    <citation type="submission" date="2024-03" db="EMBL/GenBank/DDBJ databases">
        <title>Novel species of the genus Variovorax.</title>
        <authorList>
            <person name="Liu Q."/>
            <person name="Xin Y.-H."/>
        </authorList>
    </citation>
    <scope>NUCLEOTIDE SEQUENCE [LARGE SCALE GENOMIC DNA]</scope>
    <source>
        <strain evidence="6 7">KACC 18501</strain>
    </source>
</reference>
<dbReference type="InterPro" id="IPR052032">
    <property type="entry name" value="ATP-dep_AA_Ligase"/>
</dbReference>
<keyword evidence="3 4" id="KW-0067">ATP-binding</keyword>
<evidence type="ECO:0000256" key="2">
    <source>
        <dbReference type="ARBA" id="ARBA00022741"/>
    </source>
</evidence>
<dbReference type="PANTHER" id="PTHR43585">
    <property type="entry name" value="FUMIPYRROLE BIOSYNTHESIS PROTEIN C"/>
    <property type="match status" value="1"/>
</dbReference>
<gene>
    <name evidence="6" type="ORF">WKW80_06810</name>
</gene>
<evidence type="ECO:0000256" key="4">
    <source>
        <dbReference type="PROSITE-ProRule" id="PRU00409"/>
    </source>
</evidence>
<dbReference type="PROSITE" id="PS50975">
    <property type="entry name" value="ATP_GRASP"/>
    <property type="match status" value="1"/>
</dbReference>
<protein>
    <submittedName>
        <fullName evidence="6">ATP-grasp domain-containing protein</fullName>
    </submittedName>
</protein>
<name>A0ABU8VVA8_9BURK</name>
<evidence type="ECO:0000259" key="5">
    <source>
        <dbReference type="PROSITE" id="PS50975"/>
    </source>
</evidence>
<dbReference type="SUPFAM" id="SSF56059">
    <property type="entry name" value="Glutathione synthetase ATP-binding domain-like"/>
    <property type="match status" value="1"/>
</dbReference>
<keyword evidence="2 4" id="KW-0547">Nucleotide-binding</keyword>
<sequence length="411" mass="45731">MTGIMVDGYSSGRFLAKNLIDAGVDLIHVQSNIEVPRPWRDGFNERIYRRNIVFTSENALRVDLANERIEFVLPGSESGVLLAECVGRLFNVRANATATSKLRRNKAEMMRALRRFGIPAVEEIVISRNSDFPDVPSHWFPVVVKPAESAAGDDLRICENLEQAKNGVAHILGKANIFGIDNQEVVLQRKLLGKQYMVNAISKDGVHKIIEIWMEERIHTPEGYSIYDREILVASNFAESSVIQDYVKRVLTALEVGYGPTHTELFFTKDGPILLETAARIQGGIDGKASEFALGYSHLSCVQSLITKPGWFESELSESYAPRANLVLVNLISQQEGIVRRLNLEGTVARLPSFHSSFGVPTEGMKIHKTINLLTKPGHVYLASPDVAQIHADYAAIRGYEKLGQIFELQS</sequence>
<dbReference type="InterPro" id="IPR011761">
    <property type="entry name" value="ATP-grasp"/>
</dbReference>
<dbReference type="RefSeq" id="WP_340362783.1">
    <property type="nucleotide sequence ID" value="NZ_JBBKZV010000002.1"/>
</dbReference>
<dbReference type="Proteomes" id="UP001363010">
    <property type="component" value="Unassembled WGS sequence"/>
</dbReference>
<dbReference type="Pfam" id="PF13535">
    <property type="entry name" value="ATP-grasp_4"/>
    <property type="match status" value="1"/>
</dbReference>
<accession>A0ABU8VVA8</accession>
<dbReference type="EMBL" id="JBBKZV010000002">
    <property type="protein sequence ID" value="MEJ8821746.1"/>
    <property type="molecule type" value="Genomic_DNA"/>
</dbReference>
<feature type="domain" description="ATP-grasp" evidence="5">
    <location>
        <begin position="110"/>
        <end position="307"/>
    </location>
</feature>
<evidence type="ECO:0000256" key="1">
    <source>
        <dbReference type="ARBA" id="ARBA00022598"/>
    </source>
</evidence>
<comment type="caution">
    <text evidence="6">The sequence shown here is derived from an EMBL/GenBank/DDBJ whole genome shotgun (WGS) entry which is preliminary data.</text>
</comment>